<dbReference type="NCBIfam" id="TIGR00876">
    <property type="entry name" value="tal_mycobact"/>
    <property type="match status" value="1"/>
</dbReference>
<sequence>MHSLYFVLNKLLYSVRCSQLDGNGSQIKRTVLHDLYEKEGQSPWYDNLCRPVTDLLPLISSGVRGVTSNPAIFQKAISTSNAYNEQFRAEVITWVNCCEQKSPCSCKCLGDDNGREGYRSFRLCVTTRELIEAGKDIESAYWELVVRDIQDACKLFEPIYDQTDAGDGYVSVEVSPRLADDTEGTVEAAKWLHKVVDRPNVYIKIPATAECIPSIKEVISLGISVNVTLIFSLARYEAVIDAYLDGLEDSGLNDLSRVTSVASFFVSRVDTLADKMLEKIGTPEALDLRGKAANAQAALAYKLYQKKFSGPRWEALVKKGAKKQRLLWASTSVKNPAYPDTLYVAPLIGPDTVSTMPDQALQAFIDHGIVSRTIDSNVYEAEGIYNALEKLGIEWGYVGSQLEVEGVDSFKKSFESLLDSLQEKANSLKLVSLGKDYGKTKMRYTDYTETESGLQYKVTYWDEHLGNFFDLRQGSGPTPKIGETVVVDWDGYTIGYYGRIFEARNKTKGGSFEGDDKDFYKFRIGYQQVIPAFEEAISGMALGGIRRIIVPPELGYPDNDYNKMGPRPTTFSGQRALDFVLRNQGLIDKTLLFDIELIKIIPN</sequence>
<dbReference type="GO" id="GO:0005975">
    <property type="term" value="P:carbohydrate metabolic process"/>
    <property type="evidence" value="ECO:0007669"/>
    <property type="project" value="InterPro"/>
</dbReference>
<keyword evidence="3" id="KW-0704">Schiff base</keyword>
<dbReference type="Gene3D" id="3.10.50.40">
    <property type="match status" value="1"/>
</dbReference>
<evidence type="ECO:0000256" key="4">
    <source>
        <dbReference type="ARBA" id="ARBA00048810"/>
    </source>
</evidence>
<reference evidence="7 8" key="1">
    <citation type="journal article" date="2018" name="Proc. Natl. Acad. Sci. U.S.A.">
        <title>Draft genome sequence of Camellia sinensis var. sinensis provides insights into the evolution of the tea genome and tea quality.</title>
        <authorList>
            <person name="Wei C."/>
            <person name="Yang H."/>
            <person name="Wang S."/>
            <person name="Zhao J."/>
            <person name="Liu C."/>
            <person name="Gao L."/>
            <person name="Xia E."/>
            <person name="Lu Y."/>
            <person name="Tai Y."/>
            <person name="She G."/>
            <person name="Sun J."/>
            <person name="Cao H."/>
            <person name="Tong W."/>
            <person name="Gao Q."/>
            <person name="Li Y."/>
            <person name="Deng W."/>
            <person name="Jiang X."/>
            <person name="Wang W."/>
            <person name="Chen Q."/>
            <person name="Zhang S."/>
            <person name="Li H."/>
            <person name="Wu J."/>
            <person name="Wang P."/>
            <person name="Li P."/>
            <person name="Shi C."/>
            <person name="Zheng F."/>
            <person name="Jian J."/>
            <person name="Huang B."/>
            <person name="Shan D."/>
            <person name="Shi M."/>
            <person name="Fang C."/>
            <person name="Yue Y."/>
            <person name="Li F."/>
            <person name="Li D."/>
            <person name="Wei S."/>
            <person name="Han B."/>
            <person name="Jiang C."/>
            <person name="Yin Y."/>
            <person name="Xia T."/>
            <person name="Zhang Z."/>
            <person name="Bennetzen J.L."/>
            <person name="Zhao S."/>
            <person name="Wan X."/>
        </authorList>
    </citation>
    <scope>NUCLEOTIDE SEQUENCE [LARGE SCALE GENOMIC DNA]</scope>
    <source>
        <strain evidence="8">cv. Shuchazao</strain>
        <tissue evidence="7">Leaf</tissue>
    </source>
</reference>
<name>A0A4S4ES50_CAMSN</name>
<comment type="caution">
    <text evidence="7">The sequence shown here is derived from an EMBL/GenBank/DDBJ whole genome shotgun (WGS) entry which is preliminary data.</text>
</comment>
<dbReference type="GO" id="GO:0004801">
    <property type="term" value="F:transaldolase activity"/>
    <property type="evidence" value="ECO:0007669"/>
    <property type="project" value="UniProtKB-EC"/>
</dbReference>
<dbReference type="InterPro" id="IPR004732">
    <property type="entry name" value="Transaldolase_2"/>
</dbReference>
<dbReference type="STRING" id="542762.A0A4S4ES50"/>
<dbReference type="PROSITE" id="PS01054">
    <property type="entry name" value="TRANSALDOLASE_1"/>
    <property type="match status" value="1"/>
</dbReference>
<evidence type="ECO:0000256" key="3">
    <source>
        <dbReference type="ARBA" id="ARBA00023270"/>
    </source>
</evidence>
<dbReference type="AlphaFoldDB" id="A0A4S4ES50"/>
<evidence type="ECO:0000313" key="7">
    <source>
        <dbReference type="EMBL" id="THG19673.1"/>
    </source>
</evidence>
<dbReference type="Pfam" id="PF00923">
    <property type="entry name" value="TAL_FSA"/>
    <property type="match status" value="1"/>
</dbReference>
<dbReference type="Proteomes" id="UP000306102">
    <property type="component" value="Unassembled WGS sequence"/>
</dbReference>
<dbReference type="PANTHER" id="PTHR47717:SF1">
    <property type="entry name" value="PEPTIDYL-PROLYL CIS-TRANS ISOMERASE FKBP19, CHLOROPLASTIC"/>
    <property type="match status" value="1"/>
</dbReference>
<comment type="catalytic activity">
    <reaction evidence="4">
        <text>D-sedoheptulose 7-phosphate + D-glyceraldehyde 3-phosphate = D-erythrose 4-phosphate + beta-D-fructose 6-phosphate</text>
        <dbReference type="Rhea" id="RHEA:17053"/>
        <dbReference type="ChEBI" id="CHEBI:16897"/>
        <dbReference type="ChEBI" id="CHEBI:57483"/>
        <dbReference type="ChEBI" id="CHEBI:57634"/>
        <dbReference type="ChEBI" id="CHEBI:59776"/>
        <dbReference type="EC" id="2.2.1.2"/>
    </reaction>
</comment>
<dbReference type="SUPFAM" id="SSF54534">
    <property type="entry name" value="FKBP-like"/>
    <property type="match status" value="1"/>
</dbReference>
<evidence type="ECO:0000256" key="2">
    <source>
        <dbReference type="ARBA" id="ARBA00008426"/>
    </source>
</evidence>
<evidence type="ECO:0000256" key="5">
    <source>
        <dbReference type="PROSITE-ProRule" id="PRU00277"/>
    </source>
</evidence>
<dbReference type="InterPro" id="IPR013785">
    <property type="entry name" value="Aldolase_TIM"/>
</dbReference>
<keyword evidence="5" id="KW-0697">Rotamase</keyword>
<dbReference type="InterPro" id="IPR044208">
    <property type="entry name" value="FKBP19-like"/>
</dbReference>
<feature type="domain" description="PPIase FKBP-type" evidence="6">
    <location>
        <begin position="482"/>
        <end position="601"/>
    </location>
</feature>
<dbReference type="EMBL" id="SDRB02002333">
    <property type="protein sequence ID" value="THG19673.1"/>
    <property type="molecule type" value="Genomic_DNA"/>
</dbReference>
<protein>
    <recommendedName>
        <fullName evidence="5">peptidylprolyl isomerase</fullName>
        <ecNumber evidence="5">5.2.1.8</ecNumber>
    </recommendedName>
</protein>
<dbReference type="InterPro" id="IPR001179">
    <property type="entry name" value="PPIase_FKBP_dom"/>
</dbReference>
<organism evidence="7 8">
    <name type="scientific">Camellia sinensis var. sinensis</name>
    <name type="common">China tea</name>
    <dbReference type="NCBI Taxonomy" id="542762"/>
    <lineage>
        <taxon>Eukaryota</taxon>
        <taxon>Viridiplantae</taxon>
        <taxon>Streptophyta</taxon>
        <taxon>Embryophyta</taxon>
        <taxon>Tracheophyta</taxon>
        <taxon>Spermatophyta</taxon>
        <taxon>Magnoliopsida</taxon>
        <taxon>eudicotyledons</taxon>
        <taxon>Gunneridae</taxon>
        <taxon>Pentapetalae</taxon>
        <taxon>asterids</taxon>
        <taxon>Ericales</taxon>
        <taxon>Theaceae</taxon>
        <taxon>Camellia</taxon>
    </lineage>
</organism>
<keyword evidence="5" id="KW-0413">Isomerase</keyword>
<evidence type="ECO:0000256" key="1">
    <source>
        <dbReference type="ARBA" id="ARBA00003518"/>
    </source>
</evidence>
<dbReference type="HAMAP" id="MF_00493">
    <property type="entry name" value="Transaldolase_2"/>
    <property type="match status" value="1"/>
</dbReference>
<dbReference type="PROSITE" id="PS50059">
    <property type="entry name" value="FKBP_PPIASE"/>
    <property type="match status" value="1"/>
</dbReference>
<dbReference type="InterPro" id="IPR001585">
    <property type="entry name" value="TAL/FSA"/>
</dbReference>
<proteinExistence type="inferred from homology"/>
<dbReference type="InterPro" id="IPR046357">
    <property type="entry name" value="PPIase_dom_sf"/>
</dbReference>
<dbReference type="GO" id="GO:0009507">
    <property type="term" value="C:chloroplast"/>
    <property type="evidence" value="ECO:0007669"/>
    <property type="project" value="TreeGrafter"/>
</dbReference>
<dbReference type="FunFam" id="3.10.50.40:FF:000034">
    <property type="entry name" value="Peptidylprolyl isomerase"/>
    <property type="match status" value="1"/>
</dbReference>
<comment type="catalytic activity">
    <reaction evidence="5">
        <text>[protein]-peptidylproline (omega=180) = [protein]-peptidylproline (omega=0)</text>
        <dbReference type="Rhea" id="RHEA:16237"/>
        <dbReference type="Rhea" id="RHEA-COMP:10747"/>
        <dbReference type="Rhea" id="RHEA-COMP:10748"/>
        <dbReference type="ChEBI" id="CHEBI:83833"/>
        <dbReference type="ChEBI" id="CHEBI:83834"/>
        <dbReference type="EC" id="5.2.1.8"/>
    </reaction>
</comment>
<dbReference type="EC" id="5.2.1.8" evidence="5"/>
<gene>
    <name evidence="7" type="ORF">TEA_024686</name>
</gene>
<dbReference type="NCBIfam" id="NF002881">
    <property type="entry name" value="PRK03343.1"/>
    <property type="match status" value="1"/>
</dbReference>
<dbReference type="InterPro" id="IPR018225">
    <property type="entry name" value="Transaldolase_AS"/>
</dbReference>
<dbReference type="CDD" id="cd00955">
    <property type="entry name" value="Transaldolase_like"/>
    <property type="match status" value="1"/>
</dbReference>
<dbReference type="Pfam" id="PF00254">
    <property type="entry name" value="FKBP_C"/>
    <property type="match status" value="1"/>
</dbReference>
<dbReference type="UniPathway" id="UPA00115">
    <property type="reaction ID" value="UER00414"/>
</dbReference>
<dbReference type="GO" id="GO:0009579">
    <property type="term" value="C:thylakoid"/>
    <property type="evidence" value="ECO:0007669"/>
    <property type="project" value="TreeGrafter"/>
</dbReference>
<accession>A0A4S4ES50</accession>
<keyword evidence="8" id="KW-1185">Reference proteome</keyword>
<evidence type="ECO:0000259" key="6">
    <source>
        <dbReference type="PROSITE" id="PS50059"/>
    </source>
</evidence>
<dbReference type="PANTHER" id="PTHR47717">
    <property type="entry name" value="PEPTIDYL-PROLYL CIS-TRANS ISOMERASE FKBP19, CHLOROPLASTIC"/>
    <property type="match status" value="1"/>
</dbReference>
<comment type="function">
    <text evidence="1">Transaldolase is important for the balance of metabolites in the pentose-phosphate pathway.</text>
</comment>
<dbReference type="GO" id="GO:0003755">
    <property type="term" value="F:peptidyl-prolyl cis-trans isomerase activity"/>
    <property type="evidence" value="ECO:0007669"/>
    <property type="project" value="UniProtKB-KW"/>
</dbReference>
<comment type="similarity">
    <text evidence="2">Belongs to the transaldolase family. Type 2 subfamily.</text>
</comment>
<evidence type="ECO:0000313" key="8">
    <source>
        <dbReference type="Proteomes" id="UP000306102"/>
    </source>
</evidence>
<dbReference type="Gene3D" id="3.20.20.70">
    <property type="entry name" value="Aldolase class I"/>
    <property type="match status" value="2"/>
</dbReference>
<dbReference type="GO" id="GO:0006098">
    <property type="term" value="P:pentose-phosphate shunt"/>
    <property type="evidence" value="ECO:0007669"/>
    <property type="project" value="UniProtKB-UniPathway"/>
</dbReference>
<dbReference type="SUPFAM" id="SSF51569">
    <property type="entry name" value="Aldolase"/>
    <property type="match status" value="1"/>
</dbReference>